<evidence type="ECO:0000256" key="7">
    <source>
        <dbReference type="ARBA" id="ARBA00022842"/>
    </source>
</evidence>
<evidence type="ECO:0000313" key="11">
    <source>
        <dbReference type="EMBL" id="KGA92891.1"/>
    </source>
</evidence>
<reference evidence="11 12" key="1">
    <citation type="submission" date="2014-06" db="EMBL/GenBank/DDBJ databases">
        <title>Draft genome sequence of iron oxidizing acidophile Leptospirillum ferriphilum DSM14647.</title>
        <authorList>
            <person name="Cardenas J.P."/>
            <person name="Lazcano M."/>
            <person name="Ossandon F.J."/>
            <person name="Corbett M."/>
            <person name="Holmes D.S."/>
            <person name="Watkin E."/>
        </authorList>
    </citation>
    <scope>NUCLEOTIDE SEQUENCE [LARGE SCALE GENOMIC DNA]</scope>
    <source>
        <strain evidence="11 12">DSM 14647</strain>
    </source>
</reference>
<evidence type="ECO:0000256" key="9">
    <source>
        <dbReference type="HAMAP-Rule" id="MF_01595"/>
    </source>
</evidence>
<dbReference type="PATRIC" id="fig|178606.4.peg.2297"/>
<dbReference type="PIRSF" id="PIRSF005499">
    <property type="entry name" value="PNPase"/>
    <property type="match status" value="1"/>
</dbReference>
<dbReference type="NCBIfam" id="TIGR03591">
    <property type="entry name" value="polynuc_phos"/>
    <property type="match status" value="1"/>
</dbReference>
<dbReference type="InterPro" id="IPR003029">
    <property type="entry name" value="S1_domain"/>
</dbReference>
<dbReference type="InterPro" id="IPR004087">
    <property type="entry name" value="KH_dom"/>
</dbReference>
<feature type="binding site" evidence="9">
    <location>
        <position position="491"/>
    </location>
    <ligand>
        <name>Mg(2+)</name>
        <dbReference type="ChEBI" id="CHEBI:18420"/>
    </ligand>
</feature>
<dbReference type="PROSITE" id="PS50126">
    <property type="entry name" value="S1"/>
    <property type="match status" value="1"/>
</dbReference>
<dbReference type="InterPro" id="IPR012340">
    <property type="entry name" value="NA-bd_OB-fold"/>
</dbReference>
<dbReference type="PANTHER" id="PTHR11252:SF0">
    <property type="entry name" value="POLYRIBONUCLEOTIDE NUCLEOTIDYLTRANSFERASE 1, MITOCHONDRIAL"/>
    <property type="match status" value="1"/>
</dbReference>
<comment type="caution">
    <text evidence="11">The sequence shown here is derived from an EMBL/GenBank/DDBJ whole genome shotgun (WGS) entry which is preliminary data.</text>
</comment>
<dbReference type="InterPro" id="IPR036612">
    <property type="entry name" value="KH_dom_type_1_sf"/>
</dbReference>
<dbReference type="InterPro" id="IPR004088">
    <property type="entry name" value="KH_dom_type_1"/>
</dbReference>
<comment type="catalytic activity">
    <reaction evidence="9">
        <text>RNA(n+1) + phosphate = RNA(n) + a ribonucleoside 5'-diphosphate</text>
        <dbReference type="Rhea" id="RHEA:22096"/>
        <dbReference type="Rhea" id="RHEA-COMP:14527"/>
        <dbReference type="Rhea" id="RHEA-COMP:17342"/>
        <dbReference type="ChEBI" id="CHEBI:43474"/>
        <dbReference type="ChEBI" id="CHEBI:57930"/>
        <dbReference type="ChEBI" id="CHEBI:140395"/>
        <dbReference type="EC" id="2.7.7.8"/>
    </reaction>
</comment>
<dbReference type="InterPro" id="IPR001247">
    <property type="entry name" value="ExoRNase_PH_dom1"/>
</dbReference>
<dbReference type="Pfam" id="PF03725">
    <property type="entry name" value="RNase_PH_C"/>
    <property type="match status" value="1"/>
</dbReference>
<dbReference type="GO" id="GO:0006396">
    <property type="term" value="P:RNA processing"/>
    <property type="evidence" value="ECO:0007669"/>
    <property type="project" value="InterPro"/>
</dbReference>
<dbReference type="AlphaFoldDB" id="A0A094YI69"/>
<dbReference type="CDD" id="cd11363">
    <property type="entry name" value="RNase_PH_PNPase_1"/>
    <property type="match status" value="1"/>
</dbReference>
<dbReference type="FunFam" id="3.30.230.70:FF:000001">
    <property type="entry name" value="Polyribonucleotide nucleotidyltransferase"/>
    <property type="match status" value="1"/>
</dbReference>
<dbReference type="Gene3D" id="2.40.50.140">
    <property type="entry name" value="Nucleic acid-binding proteins"/>
    <property type="match status" value="1"/>
</dbReference>
<dbReference type="CDD" id="cd04472">
    <property type="entry name" value="S1_PNPase"/>
    <property type="match status" value="1"/>
</dbReference>
<accession>A0A094YI69</accession>
<comment type="cofactor">
    <cofactor evidence="9">
        <name>Mg(2+)</name>
        <dbReference type="ChEBI" id="CHEBI:18420"/>
    </cofactor>
</comment>
<dbReference type="Pfam" id="PF00013">
    <property type="entry name" value="KH_1"/>
    <property type="match status" value="1"/>
</dbReference>
<dbReference type="SMART" id="SM00322">
    <property type="entry name" value="KH"/>
    <property type="match status" value="1"/>
</dbReference>
<dbReference type="GO" id="GO:0000175">
    <property type="term" value="F:3'-5'-RNA exonuclease activity"/>
    <property type="evidence" value="ECO:0007669"/>
    <property type="project" value="TreeGrafter"/>
</dbReference>
<dbReference type="SMART" id="SM00316">
    <property type="entry name" value="S1"/>
    <property type="match status" value="1"/>
</dbReference>
<evidence type="ECO:0000256" key="6">
    <source>
        <dbReference type="ARBA" id="ARBA00022723"/>
    </source>
</evidence>
<dbReference type="InterPro" id="IPR020568">
    <property type="entry name" value="Ribosomal_Su5_D2-typ_SF"/>
</dbReference>
<keyword evidence="3 9" id="KW-0963">Cytoplasm</keyword>
<dbReference type="SUPFAM" id="SSF54791">
    <property type="entry name" value="Eukaryotic type KH-domain (KH-domain type I)"/>
    <property type="match status" value="1"/>
</dbReference>
<comment type="subcellular location">
    <subcellularLocation>
        <location evidence="1 9">Cytoplasm</location>
    </subcellularLocation>
</comment>
<dbReference type="GO" id="GO:0004654">
    <property type="term" value="F:polyribonucleotide nucleotidyltransferase activity"/>
    <property type="evidence" value="ECO:0007669"/>
    <property type="project" value="UniProtKB-UniRule"/>
</dbReference>
<dbReference type="InterPro" id="IPR036345">
    <property type="entry name" value="ExoRNase_PH_dom2_sf"/>
</dbReference>
<dbReference type="Pfam" id="PF00575">
    <property type="entry name" value="S1"/>
    <property type="match status" value="1"/>
</dbReference>
<keyword evidence="6 9" id="KW-0479">Metal-binding</keyword>
<keyword evidence="8 9" id="KW-0694">RNA-binding</keyword>
<dbReference type="Gene3D" id="3.30.230.70">
    <property type="entry name" value="GHMP Kinase, N-terminal domain"/>
    <property type="match status" value="2"/>
</dbReference>
<dbReference type="GO" id="GO:0000287">
    <property type="term" value="F:magnesium ion binding"/>
    <property type="evidence" value="ECO:0007669"/>
    <property type="project" value="UniProtKB-UniRule"/>
</dbReference>
<keyword evidence="5 9" id="KW-0548">Nucleotidyltransferase</keyword>
<evidence type="ECO:0000313" key="12">
    <source>
        <dbReference type="Proteomes" id="UP000029452"/>
    </source>
</evidence>
<keyword evidence="4 9" id="KW-0808">Transferase</keyword>
<dbReference type="FunFam" id="3.30.230.70:FF:000002">
    <property type="entry name" value="Polyribonucleotide nucleotidyltransferase"/>
    <property type="match status" value="1"/>
</dbReference>
<dbReference type="InterPro" id="IPR015848">
    <property type="entry name" value="PNPase_PH_RNA-bd_bac/org-type"/>
</dbReference>
<evidence type="ECO:0000256" key="2">
    <source>
        <dbReference type="ARBA" id="ARBA00007404"/>
    </source>
</evidence>
<dbReference type="PROSITE" id="PS50084">
    <property type="entry name" value="KH_TYPE_1"/>
    <property type="match status" value="1"/>
</dbReference>
<dbReference type="CDD" id="cd02393">
    <property type="entry name" value="KH-I_PNPase"/>
    <property type="match status" value="1"/>
</dbReference>
<evidence type="ECO:0000259" key="10">
    <source>
        <dbReference type="PROSITE" id="PS50126"/>
    </source>
</evidence>
<comment type="function">
    <text evidence="9">Involved in mRNA degradation. Catalyzes the phosphorolysis of single-stranded polyribonucleotides processively in the 3'- to 5'-direction.</text>
</comment>
<protein>
    <recommendedName>
        <fullName evidence="9">Polyribonucleotide nucleotidyltransferase</fullName>
        <ecNumber evidence="9">2.7.7.8</ecNumber>
    </recommendedName>
    <alternativeName>
        <fullName evidence="9">Polynucleotide phosphorylase</fullName>
        <shortName evidence="9">PNPase</shortName>
    </alternativeName>
</protein>
<evidence type="ECO:0000256" key="4">
    <source>
        <dbReference type="ARBA" id="ARBA00022679"/>
    </source>
</evidence>
<dbReference type="SUPFAM" id="SSF54211">
    <property type="entry name" value="Ribosomal protein S5 domain 2-like"/>
    <property type="match status" value="2"/>
</dbReference>
<dbReference type="Pfam" id="PF01138">
    <property type="entry name" value="RNase_PH"/>
    <property type="match status" value="2"/>
</dbReference>
<dbReference type="FunFam" id="3.30.1370.10:FF:000001">
    <property type="entry name" value="Polyribonucleotide nucleotidyltransferase"/>
    <property type="match status" value="1"/>
</dbReference>
<evidence type="ECO:0000256" key="3">
    <source>
        <dbReference type="ARBA" id="ARBA00022490"/>
    </source>
</evidence>
<dbReference type="Proteomes" id="UP000029452">
    <property type="component" value="Unassembled WGS sequence"/>
</dbReference>
<dbReference type="EC" id="2.7.7.8" evidence="9"/>
<dbReference type="GO" id="GO:0006402">
    <property type="term" value="P:mRNA catabolic process"/>
    <property type="evidence" value="ECO:0007669"/>
    <property type="project" value="UniProtKB-UniRule"/>
</dbReference>
<feature type="domain" description="S1 motif" evidence="10">
    <location>
        <begin position="627"/>
        <end position="695"/>
    </location>
</feature>
<dbReference type="FunFam" id="2.40.50.140:FF:000023">
    <property type="entry name" value="Polyribonucleotide nucleotidyltransferase"/>
    <property type="match status" value="1"/>
</dbReference>
<dbReference type="HAMAP" id="MF_01595">
    <property type="entry name" value="PNPase"/>
    <property type="match status" value="1"/>
</dbReference>
<dbReference type="CDD" id="cd11364">
    <property type="entry name" value="RNase_PH_PNPase_2"/>
    <property type="match status" value="1"/>
</dbReference>
<proteinExistence type="inferred from homology"/>
<dbReference type="SUPFAM" id="SSF55666">
    <property type="entry name" value="Ribonuclease PH domain 2-like"/>
    <property type="match status" value="2"/>
</dbReference>
<dbReference type="InterPro" id="IPR027408">
    <property type="entry name" value="PNPase/RNase_PH_dom_sf"/>
</dbReference>
<evidence type="ECO:0000256" key="5">
    <source>
        <dbReference type="ARBA" id="ARBA00022695"/>
    </source>
</evidence>
<dbReference type="InterPro" id="IPR015847">
    <property type="entry name" value="ExoRNase_PH_dom2"/>
</dbReference>
<sequence length="713" mass="77694">MNPIFVEAVVGGKTVRLETGRMAKQADGSVVVWADGTVVIATAVASKVSKPGVDFLPLTVDYQERAYAAGKIPGGFFKREGKPSEREILNSRLIDRPLRPLFPEGFFFDTQLIASVISIDRGGISDVMAVVASSAALYVSDIPFLNPVAAVKVGCVDGTFIVNPTLDEQERSTLDLVVAGTRDAIMMVEGQGNEISEETFLSAIDLAHKSILPLIEAQEKLRAMAGKEKRPLPAMPIPPKVMEMVESMGASRLREALKIAVKQERQDQTAQILGDVREKILQEFSATSPETVVEEREIFNAFHELERRIMREMILDHKVRADGRGLSDIRPITIEVGILPRTHGSALFTRGETQSLSVATLGTSDDEQRIDALEGESTKRFMLHYNFPPFSVGETKPMRGPGRREIGHGNLAERALKPVLPARDSFPYSIRLVSDILESNGSSSMATVCGGSLAMMDAGIPIKSAVAGIAMGLIKEGDRIAILSDILGLEDHLGDMDFKVTGTENGITAVQMDIKITGITVELMREALQKAREGRLYIMEKMKMALPSSRNNMSPFAPRILTLKIKQDKIREVIGPGGKVIRGITEKTGAKIEIDDSGLIQIASTDEVAAQKAIDMINQIVEEVQVGKIYLGRVKTVADYGAFVELFPGTTGLCHISQLEDRRVEKVSDVVSEGDLILVKALEVDRQGKIRLSRKEAIAEVGADREVRVGSGR</sequence>
<gene>
    <name evidence="9" type="primary">pnp</name>
    <name evidence="11" type="ORF">LptCag_1268</name>
</gene>
<comment type="similarity">
    <text evidence="2 9">Belongs to the polyribonucleotide nucleotidyltransferase family.</text>
</comment>
<dbReference type="InterPro" id="IPR012162">
    <property type="entry name" value="PNPase"/>
</dbReference>
<dbReference type="Gene3D" id="3.30.1370.10">
    <property type="entry name" value="K Homology domain, type 1"/>
    <property type="match status" value="1"/>
</dbReference>
<dbReference type="NCBIfam" id="NF008805">
    <property type="entry name" value="PRK11824.1"/>
    <property type="match status" value="1"/>
</dbReference>
<dbReference type="EMBL" id="JPGK01000010">
    <property type="protein sequence ID" value="KGA92891.1"/>
    <property type="molecule type" value="Genomic_DNA"/>
</dbReference>
<dbReference type="RefSeq" id="WP_036083494.1">
    <property type="nucleotide sequence ID" value="NZ_JPGK01000010.1"/>
</dbReference>
<dbReference type="OrthoDB" id="9804305at2"/>
<organism evidence="11 12">
    <name type="scientific">Leptospirillum ferriphilum</name>
    <dbReference type="NCBI Taxonomy" id="178606"/>
    <lineage>
        <taxon>Bacteria</taxon>
        <taxon>Pseudomonadati</taxon>
        <taxon>Nitrospirota</taxon>
        <taxon>Nitrospiria</taxon>
        <taxon>Nitrospirales</taxon>
        <taxon>Nitrospiraceae</taxon>
        <taxon>Leptospirillum</taxon>
    </lineage>
</organism>
<dbReference type="GO" id="GO:0005829">
    <property type="term" value="C:cytosol"/>
    <property type="evidence" value="ECO:0007669"/>
    <property type="project" value="UniProtKB-ARBA"/>
</dbReference>
<name>A0A094YI69_9BACT</name>
<feature type="binding site" evidence="9">
    <location>
        <position position="497"/>
    </location>
    <ligand>
        <name>Mg(2+)</name>
        <dbReference type="ChEBI" id="CHEBI:18420"/>
    </ligand>
</feature>
<dbReference type="SUPFAM" id="SSF50249">
    <property type="entry name" value="Nucleic acid-binding proteins"/>
    <property type="match status" value="1"/>
</dbReference>
<dbReference type="PANTHER" id="PTHR11252">
    <property type="entry name" value="POLYRIBONUCLEOTIDE NUCLEOTIDYLTRANSFERASE"/>
    <property type="match status" value="1"/>
</dbReference>
<dbReference type="GO" id="GO:0003723">
    <property type="term" value="F:RNA binding"/>
    <property type="evidence" value="ECO:0007669"/>
    <property type="project" value="UniProtKB-UniRule"/>
</dbReference>
<dbReference type="Pfam" id="PF03726">
    <property type="entry name" value="PNPase"/>
    <property type="match status" value="1"/>
</dbReference>
<evidence type="ECO:0000256" key="8">
    <source>
        <dbReference type="ARBA" id="ARBA00022884"/>
    </source>
</evidence>
<keyword evidence="7 9" id="KW-0460">Magnesium</keyword>
<evidence type="ECO:0000256" key="1">
    <source>
        <dbReference type="ARBA" id="ARBA00004496"/>
    </source>
</evidence>